<proteinExistence type="predicted"/>
<feature type="binding site" evidence="12">
    <location>
        <position position="144"/>
    </location>
    <ligand>
        <name>[4Fe-4S] cluster</name>
        <dbReference type="ChEBI" id="CHEBI:49883"/>
        <label>3</label>
    </ligand>
</feature>
<evidence type="ECO:0000256" key="2">
    <source>
        <dbReference type="ARBA" id="ARBA00022448"/>
    </source>
</evidence>
<organism evidence="14">
    <name type="scientific">bacterium 19NY03SH02</name>
    <dbReference type="NCBI Taxonomy" id="2920631"/>
    <lineage>
        <taxon>Bacteria</taxon>
    </lineage>
</organism>
<keyword evidence="8" id="KW-0249">Electron transport</keyword>
<dbReference type="GO" id="GO:0015944">
    <property type="term" value="P:formate oxidation"/>
    <property type="evidence" value="ECO:0007669"/>
    <property type="project" value="InterPro"/>
</dbReference>
<accession>A0AAU6V1J5</accession>
<evidence type="ECO:0000313" key="14">
    <source>
        <dbReference type="EMBL" id="XAG80491.1"/>
    </source>
</evidence>
<feature type="binding site" evidence="12">
    <location>
        <position position="113"/>
    </location>
    <ligand>
        <name>[4Fe-4S] cluster</name>
        <dbReference type="ChEBI" id="CHEBI:49883"/>
        <label>4</label>
    </ligand>
</feature>
<dbReference type="InterPro" id="IPR017896">
    <property type="entry name" value="4Fe4S_Fe-S-bd"/>
</dbReference>
<evidence type="ECO:0000256" key="6">
    <source>
        <dbReference type="ARBA" id="ARBA00022723"/>
    </source>
</evidence>
<dbReference type="Gene3D" id="3.30.70.20">
    <property type="match status" value="2"/>
</dbReference>
<keyword evidence="7" id="KW-0677">Repeat</keyword>
<feature type="binding site" evidence="12">
    <location>
        <position position="134"/>
    </location>
    <ligand>
        <name>[4Fe-4S] cluster</name>
        <dbReference type="ChEBI" id="CHEBI:49883"/>
        <label>4</label>
    </ligand>
</feature>
<feature type="binding site" evidence="12">
    <location>
        <position position="164"/>
    </location>
    <ligand>
        <name>[4Fe-4S] cluster</name>
        <dbReference type="ChEBI" id="CHEBI:49883"/>
        <label>2</label>
    </ligand>
</feature>
<dbReference type="CDD" id="cd10558">
    <property type="entry name" value="FDH-N"/>
    <property type="match status" value="1"/>
</dbReference>
<feature type="binding site" evidence="12">
    <location>
        <position position="101"/>
    </location>
    <ligand>
        <name>[4Fe-4S] cluster</name>
        <dbReference type="ChEBI" id="CHEBI:49883"/>
        <label>3</label>
    </ligand>
</feature>
<keyword evidence="14" id="KW-0560">Oxidoreductase</keyword>
<dbReference type="InterPro" id="IPR038384">
    <property type="entry name" value="Formate_DH_C_sf"/>
</dbReference>
<feature type="binding site" evidence="12">
    <location>
        <position position="50"/>
    </location>
    <ligand>
        <name>[4Fe-4S] cluster</name>
        <dbReference type="ChEBI" id="CHEBI:49883"/>
        <label>2</label>
    </ligand>
</feature>
<dbReference type="PROSITE" id="PS51379">
    <property type="entry name" value="4FE4S_FER_2"/>
    <property type="match status" value="2"/>
</dbReference>
<dbReference type="PANTHER" id="PTHR43545:SF6">
    <property type="entry name" value="FORMATE DEHYDROGENASE, NITRATE-INDUCIBLE, IRON-SULFUR SUBUNIT"/>
    <property type="match status" value="1"/>
</dbReference>
<dbReference type="InterPro" id="IPR015246">
    <property type="entry name" value="Formate_DH_TM"/>
</dbReference>
<feature type="domain" description="4Fe-4S ferredoxin-type" evidence="13">
    <location>
        <begin position="31"/>
        <end position="61"/>
    </location>
</feature>
<dbReference type="InterPro" id="IPR051555">
    <property type="entry name" value="FDH_Electron_Transfer_Unit"/>
</dbReference>
<dbReference type="InterPro" id="IPR014603">
    <property type="entry name" value="Formate_DH_Fe-S_su"/>
</dbReference>
<dbReference type="EC" id="1.17.1.9" evidence="14"/>
<evidence type="ECO:0000256" key="1">
    <source>
        <dbReference type="ARBA" id="ARBA00004236"/>
    </source>
</evidence>
<name>A0AAU6V1J5_UNCXX</name>
<dbReference type="GO" id="GO:0005886">
    <property type="term" value="C:plasma membrane"/>
    <property type="evidence" value="ECO:0007669"/>
    <property type="project" value="UniProtKB-SubCell"/>
</dbReference>
<dbReference type="InterPro" id="IPR006470">
    <property type="entry name" value="Formate_DH_bsu_Proteobacteria"/>
</dbReference>
<feature type="domain" description="4Fe-4S ferredoxin-type" evidence="13">
    <location>
        <begin position="125"/>
        <end position="154"/>
    </location>
</feature>
<evidence type="ECO:0000256" key="3">
    <source>
        <dbReference type="ARBA" id="ARBA00022475"/>
    </source>
</evidence>
<evidence type="ECO:0000256" key="7">
    <source>
        <dbReference type="ARBA" id="ARBA00022737"/>
    </source>
</evidence>
<keyword evidence="2" id="KW-0813">Transport</keyword>
<feature type="binding site" evidence="12">
    <location>
        <position position="109"/>
    </location>
    <ligand>
        <name>[4Fe-4S] cluster</name>
        <dbReference type="ChEBI" id="CHEBI:49883"/>
        <label>3</label>
    </ligand>
</feature>
<evidence type="ECO:0000256" key="5">
    <source>
        <dbReference type="ARBA" id="ARBA00022692"/>
    </source>
</evidence>
<feature type="binding site" evidence="12">
    <location>
        <position position="161"/>
    </location>
    <ligand>
        <name>[4Fe-4S] cluster</name>
        <dbReference type="ChEBI" id="CHEBI:49883"/>
        <label>2</label>
    </ligand>
</feature>
<keyword evidence="4 12" id="KW-0004">4Fe-4S</keyword>
<keyword evidence="10 12" id="KW-0411">Iron-sulfur</keyword>
<dbReference type="GO" id="GO:0045333">
    <property type="term" value="P:cellular respiration"/>
    <property type="evidence" value="ECO:0007669"/>
    <property type="project" value="InterPro"/>
</dbReference>
<keyword evidence="5" id="KW-0812">Transmembrane</keyword>
<feature type="binding site" evidence="12">
    <location>
        <position position="137"/>
    </location>
    <ligand>
        <name>[4Fe-4S] cluster</name>
        <dbReference type="ChEBI" id="CHEBI:49883"/>
        <label>4</label>
    </ligand>
</feature>
<feature type="binding site" evidence="12">
    <location>
        <position position="40"/>
    </location>
    <ligand>
        <name>[4Fe-4S] cluster</name>
        <dbReference type="ChEBI" id="CHEBI:49883"/>
        <label>1</label>
    </ligand>
</feature>
<feature type="binding site" evidence="12">
    <location>
        <position position="176"/>
    </location>
    <ligand>
        <name>[4Fe-4S] cluster</name>
        <dbReference type="ChEBI" id="CHEBI:49883"/>
        <label>2</label>
    </ligand>
</feature>
<feature type="binding site" evidence="12">
    <location>
        <position position="180"/>
    </location>
    <ligand>
        <name>[4Fe-4S] cluster</name>
        <dbReference type="ChEBI" id="CHEBI:49883"/>
        <label>1</label>
    </ligand>
</feature>
<feature type="binding site" evidence="12">
    <location>
        <position position="46"/>
    </location>
    <ligand>
        <name>[4Fe-4S] cluster</name>
        <dbReference type="ChEBI" id="CHEBI:49883"/>
        <label>1</label>
    </ligand>
</feature>
<dbReference type="SUPFAM" id="SSF54862">
    <property type="entry name" value="4Fe-4S ferredoxins"/>
    <property type="match status" value="1"/>
</dbReference>
<protein>
    <submittedName>
        <fullName evidence="14">Formate dehydrogenase subunit beta</fullName>
        <ecNumber evidence="14">1.17.1.9</ecNumber>
    </submittedName>
</protein>
<dbReference type="InterPro" id="IPR017900">
    <property type="entry name" value="4Fe4S_Fe_S_CS"/>
</dbReference>
<gene>
    <name evidence="14" type="primary">fdxH</name>
    <name evidence="14" type="ORF">MRN14_18975</name>
</gene>
<evidence type="ECO:0000256" key="4">
    <source>
        <dbReference type="ARBA" id="ARBA00022485"/>
    </source>
</evidence>
<feature type="binding site" evidence="12">
    <location>
        <position position="104"/>
    </location>
    <ligand>
        <name>[4Fe-4S] cluster</name>
        <dbReference type="ChEBI" id="CHEBI:49883"/>
        <label>3</label>
    </ligand>
</feature>
<keyword evidence="11" id="KW-0472">Membrane</keyword>
<dbReference type="Gene3D" id="1.20.5.480">
    <property type="entry name" value="Single helix bin"/>
    <property type="match status" value="1"/>
</dbReference>
<evidence type="ECO:0000259" key="13">
    <source>
        <dbReference type="PROSITE" id="PS51379"/>
    </source>
</evidence>
<evidence type="ECO:0000256" key="12">
    <source>
        <dbReference type="PIRSR" id="PIRSR036298-50"/>
    </source>
</evidence>
<dbReference type="GO" id="GO:0008863">
    <property type="term" value="F:formate dehydrogenase (NAD+) activity"/>
    <property type="evidence" value="ECO:0007669"/>
    <property type="project" value="UniProtKB-EC"/>
</dbReference>
<comment type="cofactor">
    <cofactor evidence="12">
        <name>[4Fe-4S] cluster</name>
        <dbReference type="ChEBI" id="CHEBI:49883"/>
    </cofactor>
    <text evidence="12">Binds 4 [4Fe-4S] clusters per subunit.</text>
</comment>
<dbReference type="PROSITE" id="PS00198">
    <property type="entry name" value="4FE4S_FER_1"/>
    <property type="match status" value="1"/>
</dbReference>
<evidence type="ECO:0000256" key="9">
    <source>
        <dbReference type="ARBA" id="ARBA00023004"/>
    </source>
</evidence>
<evidence type="ECO:0000256" key="11">
    <source>
        <dbReference type="ARBA" id="ARBA00023136"/>
    </source>
</evidence>
<evidence type="ECO:0000256" key="8">
    <source>
        <dbReference type="ARBA" id="ARBA00022982"/>
    </source>
</evidence>
<sequence>MIMASQDIIRRSGTADITPAAHARIGAVQQVTKLFDATKCTGCKACQVACSEWNDLREDVGTFQGSYQNPMTLSPDSWNIMQYHEVVDDNQLRWQFTHTACMHCADPACLKACSTAGAIVQHANGTVDFDSDKCIGCGYCASACPFNVPKVSAKDNKAYKCTLCSDRIAVGLEPSCVKTCTTGALRFGTREDMLFYAEKRVAQLKERGYANAGLYNPEGVGGSHYMMILHNINKPETYGMPIEPRVPVATEIRQDWLKPLGAAGLLATAGIALLHRITVGRNIVEEDQPGYAEPVTEAEEEKQ</sequence>
<keyword evidence="3" id="KW-1003">Cell membrane</keyword>
<dbReference type="Pfam" id="PF13247">
    <property type="entry name" value="Fer4_11"/>
    <property type="match status" value="1"/>
</dbReference>
<dbReference type="AlphaFoldDB" id="A0AAU6V1J5"/>
<dbReference type="GO" id="GO:0051539">
    <property type="term" value="F:4 iron, 4 sulfur cluster binding"/>
    <property type="evidence" value="ECO:0007669"/>
    <property type="project" value="UniProtKB-KW"/>
</dbReference>
<dbReference type="PIRSF" id="PIRSF036298">
    <property type="entry name" value="FDH_4Fe4S"/>
    <property type="match status" value="1"/>
</dbReference>
<dbReference type="EMBL" id="CP095354">
    <property type="protein sequence ID" value="XAG80491.1"/>
    <property type="molecule type" value="Genomic_DNA"/>
</dbReference>
<keyword evidence="6 12" id="KW-0479">Metal-binding</keyword>
<dbReference type="PANTHER" id="PTHR43545">
    <property type="entry name" value="FORMATE DEHYDROGENASE, NITRATE-INDUCIBLE, IRON-SULFUR SUBUNIT"/>
    <property type="match status" value="1"/>
</dbReference>
<keyword evidence="9 12" id="KW-0408">Iron</keyword>
<comment type="subcellular location">
    <subcellularLocation>
        <location evidence="1">Cell membrane</location>
    </subcellularLocation>
</comment>
<reference evidence="14" key="1">
    <citation type="submission" date="2022-03" db="EMBL/GenBank/DDBJ databases">
        <title>Sea Food Isolates.</title>
        <authorList>
            <person name="Li c."/>
        </authorList>
    </citation>
    <scope>NUCLEOTIDE SEQUENCE</scope>
    <source>
        <strain evidence="14">19NY03SH02</strain>
    </source>
</reference>
<dbReference type="NCBIfam" id="TIGR01582">
    <property type="entry name" value="FDH-beta"/>
    <property type="match status" value="1"/>
</dbReference>
<dbReference type="Pfam" id="PF09163">
    <property type="entry name" value="Form-deh_trans"/>
    <property type="match status" value="1"/>
</dbReference>
<feature type="binding site" evidence="12">
    <location>
        <position position="140"/>
    </location>
    <ligand>
        <name>[4Fe-4S] cluster</name>
        <dbReference type="ChEBI" id="CHEBI:49883"/>
        <label>4</label>
    </ligand>
</feature>
<evidence type="ECO:0000256" key="10">
    <source>
        <dbReference type="ARBA" id="ARBA00023014"/>
    </source>
</evidence>
<dbReference type="GO" id="GO:0046872">
    <property type="term" value="F:metal ion binding"/>
    <property type="evidence" value="ECO:0007669"/>
    <property type="project" value="UniProtKB-KW"/>
</dbReference>
<feature type="binding site" evidence="12">
    <location>
        <position position="43"/>
    </location>
    <ligand>
        <name>[4Fe-4S] cluster</name>
        <dbReference type="ChEBI" id="CHEBI:49883"/>
        <label>1</label>
    </ligand>
</feature>